<dbReference type="InterPro" id="IPR018202">
    <property type="entry name" value="Ser_caboxypep_ser_AS"/>
</dbReference>
<dbReference type="InterPro" id="IPR006311">
    <property type="entry name" value="TAT_signal"/>
</dbReference>
<dbReference type="Gene3D" id="3.90.1150.10">
    <property type="entry name" value="Aspartate Aminotransferase, domain 1"/>
    <property type="match status" value="1"/>
</dbReference>
<dbReference type="InterPro" id="IPR015422">
    <property type="entry name" value="PyrdxlP-dep_Trfase_small"/>
</dbReference>
<name>A0A6I2KZU8_9BURK</name>
<dbReference type="AlphaFoldDB" id="A0A6I2KZU8"/>
<keyword evidence="3" id="KW-0032">Aminotransferase</keyword>
<dbReference type="InterPro" id="IPR015421">
    <property type="entry name" value="PyrdxlP-dep_Trfase_major"/>
</dbReference>
<dbReference type="SUPFAM" id="SSF53474">
    <property type="entry name" value="alpha/beta-Hydrolases"/>
    <property type="match status" value="1"/>
</dbReference>
<dbReference type="Pfam" id="PF00266">
    <property type="entry name" value="Aminotran_5"/>
    <property type="match status" value="1"/>
</dbReference>
<keyword evidence="4" id="KW-1185">Reference proteome</keyword>
<dbReference type="Pfam" id="PF00450">
    <property type="entry name" value="Peptidase_S10"/>
    <property type="match status" value="1"/>
</dbReference>
<organism evidence="3 4">
    <name type="scientific">Duganella guangzhouensis</name>
    <dbReference type="NCBI Taxonomy" id="2666084"/>
    <lineage>
        <taxon>Bacteria</taxon>
        <taxon>Pseudomonadati</taxon>
        <taxon>Pseudomonadota</taxon>
        <taxon>Betaproteobacteria</taxon>
        <taxon>Burkholderiales</taxon>
        <taxon>Oxalobacteraceae</taxon>
        <taxon>Telluria group</taxon>
        <taxon>Duganella</taxon>
    </lineage>
</organism>
<accession>A0A6I2KZU8</accession>
<dbReference type="InterPro" id="IPR029058">
    <property type="entry name" value="AB_hydrolase_fold"/>
</dbReference>
<dbReference type="EMBL" id="WKJK01000007">
    <property type="protein sequence ID" value="MRW91418.1"/>
    <property type="molecule type" value="Genomic_DNA"/>
</dbReference>
<dbReference type="GO" id="GO:0004185">
    <property type="term" value="F:serine-type carboxypeptidase activity"/>
    <property type="evidence" value="ECO:0007669"/>
    <property type="project" value="InterPro"/>
</dbReference>
<keyword evidence="3" id="KW-0808">Transferase</keyword>
<protein>
    <submittedName>
        <fullName evidence="3">Aminotransferase class V-fold PLP-dependent enzyme</fullName>
    </submittedName>
</protein>
<keyword evidence="1" id="KW-0663">Pyridoxal phosphate</keyword>
<dbReference type="Gene3D" id="3.40.50.1820">
    <property type="entry name" value="alpha/beta hydrolase"/>
    <property type="match status" value="1"/>
</dbReference>
<evidence type="ECO:0000313" key="4">
    <source>
        <dbReference type="Proteomes" id="UP000433309"/>
    </source>
</evidence>
<dbReference type="Proteomes" id="UP000433309">
    <property type="component" value="Unassembled WGS sequence"/>
</dbReference>
<dbReference type="GO" id="GO:0006508">
    <property type="term" value="P:proteolysis"/>
    <property type="evidence" value="ECO:0007669"/>
    <property type="project" value="InterPro"/>
</dbReference>
<dbReference type="SUPFAM" id="SSF53383">
    <property type="entry name" value="PLP-dependent transferases"/>
    <property type="match status" value="1"/>
</dbReference>
<reference evidence="3 4" key="1">
    <citation type="submission" date="2019-11" db="EMBL/GenBank/DDBJ databases">
        <title>Novel species isolated from a subtropical stream in China.</title>
        <authorList>
            <person name="Lu H."/>
        </authorList>
    </citation>
    <scope>NUCLEOTIDE SEQUENCE [LARGE SCALE GENOMIC DNA]</scope>
    <source>
        <strain evidence="3 4">FT80W</strain>
    </source>
</reference>
<gene>
    <name evidence="3" type="ORF">GJ699_15610</name>
</gene>
<evidence type="ECO:0000313" key="3">
    <source>
        <dbReference type="EMBL" id="MRW91418.1"/>
    </source>
</evidence>
<evidence type="ECO:0000256" key="1">
    <source>
        <dbReference type="ARBA" id="ARBA00022898"/>
    </source>
</evidence>
<dbReference type="InterPro" id="IPR001563">
    <property type="entry name" value="Peptidase_S10"/>
</dbReference>
<dbReference type="PROSITE" id="PS00131">
    <property type="entry name" value="CARBOXYPEPT_SER_SER"/>
    <property type="match status" value="1"/>
</dbReference>
<dbReference type="GO" id="GO:0008483">
    <property type="term" value="F:transaminase activity"/>
    <property type="evidence" value="ECO:0007669"/>
    <property type="project" value="UniProtKB-KW"/>
</dbReference>
<evidence type="ECO:0000259" key="2">
    <source>
        <dbReference type="Pfam" id="PF00266"/>
    </source>
</evidence>
<dbReference type="PANTHER" id="PTHR43586">
    <property type="entry name" value="CYSTEINE DESULFURASE"/>
    <property type="match status" value="1"/>
</dbReference>
<dbReference type="InterPro" id="IPR015424">
    <property type="entry name" value="PyrdxlP-dep_Trfase"/>
</dbReference>
<feature type="domain" description="Aminotransferase class V" evidence="2">
    <location>
        <begin position="87"/>
        <end position="382"/>
    </location>
</feature>
<dbReference type="PANTHER" id="PTHR43586:SF8">
    <property type="entry name" value="CYSTEINE DESULFURASE 1, CHLOROPLASTIC"/>
    <property type="match status" value="1"/>
</dbReference>
<dbReference type="InterPro" id="IPR000192">
    <property type="entry name" value="Aminotrans_V_dom"/>
</dbReference>
<proteinExistence type="predicted"/>
<dbReference type="PROSITE" id="PS51318">
    <property type="entry name" value="TAT"/>
    <property type="match status" value="1"/>
</dbReference>
<dbReference type="Gene3D" id="3.40.640.10">
    <property type="entry name" value="Type I PLP-dependent aspartate aminotransferase-like (Major domain)"/>
    <property type="match status" value="1"/>
</dbReference>
<sequence>MKLTRRNLLTAIGLSAAGLPLAGRAEEGSTSAALSLPDRASFLTGKLCYLDSGSQHPLSKGGRQAVDGYLAHRMLDPDAPATQFDEDKVRAKFARLINADPDEVAFVTSTTAGEQMVLRGLNLPASRAHIISDELHFFGSLPLYEEMARQGASVSWIKAVDGRIRLDDIRRALRKDTRLIALSLVSTINGFEHDLKAVCDLAHANGTLVYADIVHAAGCVPVDVKASGVDFAACASYKWLMGEFGLGFIYASKAAQAQLKRTEYGYYGMSAFDSHIYPFDKPGARVVDYAYADNATGHFAHGTMAHPVMAQLDYSLDYIDKLGVARIQAHARTLTAQLKEELPRLGYTVITPPESGAPIVTCALQDARTKLAARLKAAGIRITVSQNRFRVTPSVFNTHADIEYLLSTLGRAAARPNPPRSPDHMPSFPRALRTTALLLALATCYPPLHAGEAPAEGVRHTLQLPGGAISYRAIWSELVLKDSAGAEQATISTISYLREGVTAPEQRPVIFAFNGGPGASSSMLHTGLLGPQLSAKGVFRDNPDTLLDAADVVLIDPVGTGFNREIKPGGAKSFWTVEADAKAAEAAIRDWLNVHQRTASPIYIIGESYGGYRLATMSSSLKDLNVGGLIMISPLLDISATAGLGNDLPFIFELPTMAATAFAHGKIKTKGRTVHQVFEEARAFAQSDYASALQQGSELSATERDRIARRMAALIGLTPEVVAGFNLRVPSQEFLEQLVPGKIVGRIDTRVTAPKPEKALVEGRSKAADDPALGMGKSNVIKNAPLRDYLKQATGWQGDQDYIGLTLELNFAWDWRAPTAKYEDNAARQATPSLAEFMKAKPQAKLMLINGYYDLATPVLEQRYSLLHSGIERSRMELVTFDSAHAVYDDANRATAAATLRRFITR</sequence>
<comment type="caution">
    <text evidence="3">The sequence shown here is derived from an EMBL/GenBank/DDBJ whole genome shotgun (WGS) entry which is preliminary data.</text>
</comment>